<keyword evidence="1" id="KW-0812">Transmembrane</keyword>
<protein>
    <submittedName>
        <fullName evidence="2">1,4-Dihydroxy-2-naphtoate prenyltransferase (Part2)</fullName>
    </submittedName>
</protein>
<name>A0A655ARZ0_MYCTX</name>
<dbReference type="Proteomes" id="UP000048948">
    <property type="component" value="Unassembled WGS sequence"/>
</dbReference>
<accession>A0A655ARZ0</accession>
<sequence length="64" mass="7328">MLVAGALPRLAKVWPYFLRRRPQQPPPAFPVWPLWYAALAWLHVRQAGALLVVGLAIGAWRRAW</sequence>
<feature type="transmembrane region" description="Helical" evidence="1">
    <location>
        <begin position="35"/>
        <end position="60"/>
    </location>
</feature>
<proteinExistence type="predicted"/>
<dbReference type="EMBL" id="CNGE01000958">
    <property type="protein sequence ID" value="CKT54333.1"/>
    <property type="molecule type" value="Genomic_DNA"/>
</dbReference>
<reference evidence="2 3" key="1">
    <citation type="submission" date="2015-03" db="EMBL/GenBank/DDBJ databases">
        <authorList>
            <consortium name="Pathogen Informatics"/>
        </authorList>
    </citation>
    <scope>NUCLEOTIDE SEQUENCE [LARGE SCALE GENOMIC DNA]</scope>
    <source>
        <strain evidence="2 3">Bir 172</strain>
    </source>
</reference>
<evidence type="ECO:0000313" key="2">
    <source>
        <dbReference type="EMBL" id="CKT54333.1"/>
    </source>
</evidence>
<keyword evidence="1" id="KW-1133">Transmembrane helix</keyword>
<dbReference type="AlphaFoldDB" id="A0A655ARZ0"/>
<keyword evidence="1" id="KW-0472">Membrane</keyword>
<organism evidence="2 3">
    <name type="scientific">Mycobacterium tuberculosis</name>
    <dbReference type="NCBI Taxonomy" id="1773"/>
    <lineage>
        <taxon>Bacteria</taxon>
        <taxon>Bacillati</taxon>
        <taxon>Actinomycetota</taxon>
        <taxon>Actinomycetes</taxon>
        <taxon>Mycobacteriales</taxon>
        <taxon>Mycobacteriaceae</taxon>
        <taxon>Mycobacterium</taxon>
        <taxon>Mycobacterium tuberculosis complex</taxon>
    </lineage>
</organism>
<evidence type="ECO:0000313" key="3">
    <source>
        <dbReference type="Proteomes" id="UP000048948"/>
    </source>
</evidence>
<gene>
    <name evidence="2" type="ORF">ERS027646_03775</name>
</gene>
<dbReference type="RefSeq" id="WP_003916671.1">
    <property type="nucleotide sequence ID" value="NZ_LATN01000015.1"/>
</dbReference>
<keyword evidence="2" id="KW-0808">Transferase</keyword>
<dbReference type="GO" id="GO:0016740">
    <property type="term" value="F:transferase activity"/>
    <property type="evidence" value="ECO:0007669"/>
    <property type="project" value="UniProtKB-KW"/>
</dbReference>
<evidence type="ECO:0000256" key="1">
    <source>
        <dbReference type="SAM" id="Phobius"/>
    </source>
</evidence>